<sequence length="590" mass="65200">MVHAASAVAFAAVAFNVVSTMASPTCDNSNNLMEQEFTDFDVDAREFYDFNAREFSEVQARDLFQQLSDLDARNYDEIDAREYEDVHNYLRAVSSSMPTQSELKAGKLAKKLAHEKAKQAKKAKAAAQRAKKVLEKKDAKKRAKNTKKGKHSTTTSSSSTSVTHTSTSTSASSSATSSSPVHRTHVAIGAHHVAAAHITPAPKAKAVAHENISRTTVTGKHGTVTVRVTTTAAQPACTRAGRGNEISAAGIASLFLLPPTYPSLDPSSRSVPKFHGVDVRPPLPNGNPAPVLDAVQPTHLHSLNRTRGGFDVTQLPVEIICEIFEKFMEDDLLHPVRRDTSVLLVSHTCRSDPTKLGQICSRWRPSHQCLAREVGNTPLNLEISYDSGKRTYDIGAAAQILESFIAHLGRWKKFHLNVSMELLGPLYGMVDSPHKPLLLESEVDIDAIWKYFHSFPTLRQVVWHSRELTSFPKHAPSQLTHVHARFSVSINDILSFLPQIPLIQELQIESLRRPSKNPPVTASLPLLLQDLRVLRIRSHEVAATSFLARLTCPSLESLEINHSNHFLLNRIKTFKNYLAFCVDPDVASRN</sequence>
<name>A0A0C3BHI0_HEBCY</name>
<feature type="signal peptide" evidence="2">
    <location>
        <begin position="1"/>
        <end position="22"/>
    </location>
</feature>
<dbReference type="HOGENOM" id="CLU_462352_0_0_1"/>
<dbReference type="AlphaFoldDB" id="A0A0C3BHI0"/>
<organism evidence="3 4">
    <name type="scientific">Hebeloma cylindrosporum</name>
    <dbReference type="NCBI Taxonomy" id="76867"/>
    <lineage>
        <taxon>Eukaryota</taxon>
        <taxon>Fungi</taxon>
        <taxon>Dikarya</taxon>
        <taxon>Basidiomycota</taxon>
        <taxon>Agaricomycotina</taxon>
        <taxon>Agaricomycetes</taxon>
        <taxon>Agaricomycetidae</taxon>
        <taxon>Agaricales</taxon>
        <taxon>Agaricineae</taxon>
        <taxon>Hymenogastraceae</taxon>
        <taxon>Hebeloma</taxon>
    </lineage>
</organism>
<dbReference type="OrthoDB" id="3217549at2759"/>
<feature type="region of interest" description="Disordered" evidence="1">
    <location>
        <begin position="110"/>
        <end position="182"/>
    </location>
</feature>
<dbReference type="EMBL" id="KN831808">
    <property type="protein sequence ID" value="KIM36155.1"/>
    <property type="molecule type" value="Genomic_DNA"/>
</dbReference>
<feature type="chain" id="PRO_5002172688" description="F-box domain-containing protein" evidence="2">
    <location>
        <begin position="23"/>
        <end position="590"/>
    </location>
</feature>
<evidence type="ECO:0000313" key="3">
    <source>
        <dbReference type="EMBL" id="KIM36155.1"/>
    </source>
</evidence>
<reference evidence="4" key="2">
    <citation type="submission" date="2015-01" db="EMBL/GenBank/DDBJ databases">
        <title>Evolutionary Origins and Diversification of the Mycorrhizal Mutualists.</title>
        <authorList>
            <consortium name="DOE Joint Genome Institute"/>
            <consortium name="Mycorrhizal Genomics Consortium"/>
            <person name="Kohler A."/>
            <person name="Kuo A."/>
            <person name="Nagy L.G."/>
            <person name="Floudas D."/>
            <person name="Copeland A."/>
            <person name="Barry K.W."/>
            <person name="Cichocki N."/>
            <person name="Veneault-Fourrey C."/>
            <person name="LaButti K."/>
            <person name="Lindquist E.A."/>
            <person name="Lipzen A."/>
            <person name="Lundell T."/>
            <person name="Morin E."/>
            <person name="Murat C."/>
            <person name="Riley R."/>
            <person name="Ohm R."/>
            <person name="Sun H."/>
            <person name="Tunlid A."/>
            <person name="Henrissat B."/>
            <person name="Grigoriev I.V."/>
            <person name="Hibbett D.S."/>
            <person name="Martin F."/>
        </authorList>
    </citation>
    <scope>NUCLEOTIDE SEQUENCE [LARGE SCALE GENOMIC DNA]</scope>
    <source>
        <strain evidence="4">h7</strain>
    </source>
</reference>
<keyword evidence="2" id="KW-0732">Signal</keyword>
<proteinExistence type="predicted"/>
<reference evidence="3 4" key="1">
    <citation type="submission" date="2014-04" db="EMBL/GenBank/DDBJ databases">
        <authorList>
            <consortium name="DOE Joint Genome Institute"/>
            <person name="Kuo A."/>
            <person name="Gay G."/>
            <person name="Dore J."/>
            <person name="Kohler A."/>
            <person name="Nagy L.G."/>
            <person name="Floudas D."/>
            <person name="Copeland A."/>
            <person name="Barry K.W."/>
            <person name="Cichocki N."/>
            <person name="Veneault-Fourrey C."/>
            <person name="LaButti K."/>
            <person name="Lindquist E.A."/>
            <person name="Lipzen A."/>
            <person name="Lundell T."/>
            <person name="Morin E."/>
            <person name="Murat C."/>
            <person name="Sun H."/>
            <person name="Tunlid A."/>
            <person name="Henrissat B."/>
            <person name="Grigoriev I.V."/>
            <person name="Hibbett D.S."/>
            <person name="Martin F."/>
            <person name="Nordberg H.P."/>
            <person name="Cantor M.N."/>
            <person name="Hua S.X."/>
        </authorList>
    </citation>
    <scope>NUCLEOTIDE SEQUENCE [LARGE SCALE GENOMIC DNA]</scope>
    <source>
        <strain evidence="4">h7</strain>
    </source>
</reference>
<evidence type="ECO:0008006" key="5">
    <source>
        <dbReference type="Google" id="ProtNLM"/>
    </source>
</evidence>
<accession>A0A0C3BHI0</accession>
<dbReference type="Proteomes" id="UP000053424">
    <property type="component" value="Unassembled WGS sequence"/>
</dbReference>
<feature type="compositionally biased region" description="Low complexity" evidence="1">
    <location>
        <begin position="152"/>
        <end position="179"/>
    </location>
</feature>
<feature type="compositionally biased region" description="Basic residues" evidence="1">
    <location>
        <begin position="139"/>
        <end position="151"/>
    </location>
</feature>
<keyword evidence="4" id="KW-1185">Reference proteome</keyword>
<gene>
    <name evidence="3" type="ORF">M413DRAFT_31908</name>
</gene>
<evidence type="ECO:0000313" key="4">
    <source>
        <dbReference type="Proteomes" id="UP000053424"/>
    </source>
</evidence>
<evidence type="ECO:0000256" key="2">
    <source>
        <dbReference type="SAM" id="SignalP"/>
    </source>
</evidence>
<protein>
    <recommendedName>
        <fullName evidence="5">F-box domain-containing protein</fullName>
    </recommendedName>
</protein>
<evidence type="ECO:0000256" key="1">
    <source>
        <dbReference type="SAM" id="MobiDB-lite"/>
    </source>
</evidence>